<keyword evidence="4" id="KW-0808">Transferase</keyword>
<keyword evidence="1" id="KW-0175">Coiled coil</keyword>
<dbReference type="SUPFAM" id="SSF46894">
    <property type="entry name" value="C-terminal effector domain of the bipartite response regulators"/>
    <property type="match status" value="1"/>
</dbReference>
<dbReference type="GO" id="GO:0006355">
    <property type="term" value="P:regulation of DNA-templated transcription"/>
    <property type="evidence" value="ECO:0007669"/>
    <property type="project" value="InterPro"/>
</dbReference>
<name>A0A1L3J6C6_9FLAO</name>
<keyword evidence="5" id="KW-1185">Reference proteome</keyword>
<evidence type="ECO:0000256" key="2">
    <source>
        <dbReference type="SAM" id="Phobius"/>
    </source>
</evidence>
<dbReference type="EMBL" id="CP018153">
    <property type="protein sequence ID" value="APG60666.1"/>
    <property type="molecule type" value="Genomic_DNA"/>
</dbReference>
<evidence type="ECO:0000313" key="5">
    <source>
        <dbReference type="Proteomes" id="UP000182510"/>
    </source>
</evidence>
<organism evidence="4 5">
    <name type="scientific">Christiangramia salexigens</name>
    <dbReference type="NCBI Taxonomy" id="1913577"/>
    <lineage>
        <taxon>Bacteria</taxon>
        <taxon>Pseudomonadati</taxon>
        <taxon>Bacteroidota</taxon>
        <taxon>Flavobacteriia</taxon>
        <taxon>Flavobacteriales</taxon>
        <taxon>Flavobacteriaceae</taxon>
        <taxon>Christiangramia</taxon>
    </lineage>
</organism>
<dbReference type="OrthoDB" id="1090267at2"/>
<dbReference type="SMART" id="SM00421">
    <property type="entry name" value="HTH_LUXR"/>
    <property type="match status" value="1"/>
</dbReference>
<feature type="transmembrane region" description="Helical" evidence="2">
    <location>
        <begin position="734"/>
        <end position="755"/>
    </location>
</feature>
<evidence type="ECO:0000256" key="1">
    <source>
        <dbReference type="SAM" id="Coils"/>
    </source>
</evidence>
<proteinExistence type="predicted"/>
<feature type="coiled-coil region" evidence="1">
    <location>
        <begin position="760"/>
        <end position="803"/>
    </location>
</feature>
<keyword evidence="4" id="KW-0418">Kinase</keyword>
<keyword evidence="2" id="KW-1133">Transmembrane helix</keyword>
<dbReference type="InterPro" id="IPR036388">
    <property type="entry name" value="WH-like_DNA-bd_sf"/>
</dbReference>
<dbReference type="KEGG" id="grl:LPB144_09735"/>
<sequence length="932" mass="107063">MSLPRLKNLVLYAIVAFFFSFGLEAQELPPVMNFGPNQYNAGNQNWMISRADNNNFYFANSAGLLEYTGEDWNLYPVPNETIVRSVKVMGKRIYTGAYMEAGYWERNDFGKLKYTSLTDKFPGGLNDGEQIWEIVALDDLVIFRSFAAIYFFDAESGNIKTLENKTGNPISGIFQLGGQIYFQMVGEGLFQIKNGEPHLSIPFSKLRDRAVIHLFNRGEDLAMVLGNSEFLVWNEGELKNIYKSLSTELQSTNILSALNFGNSEIFLGTVGQGILHIDENGNLINSFNQENILGNNTVLDLYMDESGMIWAGLDYGLALLDPLSNFRSFSDNKGKIGSVYTSFVKDGNLYLGTNQGLYVKDENDSEFELIPGTNGQVWFINEVDGRIYCGHNNGTFLIEEGNVRKISDRLGTWLVKKYDENIYIQGHYNGISFLKEKDGEITEIPMMPEFPHSSKFIEIGKNKEVWISNEHKGVYRLKFNDSLTQISELKNYKFPKESGVTSSIFKFNDSLYYSSREKIYQYKIEADSFSLNNRINELIKETVRISGKMQVTSDNRLWGFSDESILYIQSAQLSKDYELKHMFIPQSYRNIAIGYENIFKIDDAVYLLGVANGYLKFNDPEDRIVEPNIKLDEISISSLDSETEYVSLNKSGEFAYQNNNLIFKFSTPVYNKYQKAFYSYRLVGQSSKWSDWEKTSEAAFKNLPFGDYTFQVRAKVGNEVSDIVEYDFTIKRPLALSNLAIIAYAVLFLIILFVVNKLYKRNHEKKLAENEQALRMKNLEAEQEIIKLRNEKLEQEMEGKSRELAVSTMSLIKKNEFLTSIKDQLKESSGNSVRSVIRTIDKDINEEDNWKFFKKAFSNADKEFFQKIKSKHPELTSNDLKLCAYLRLNLSSKEIAPLLNISVKSVEIKRYRLRKKMDLDRETNLTEYILDI</sequence>
<dbReference type="Pfam" id="PF07495">
    <property type="entry name" value="Y_Y_Y"/>
    <property type="match status" value="1"/>
</dbReference>
<dbReference type="GO" id="GO:0016301">
    <property type="term" value="F:kinase activity"/>
    <property type="evidence" value="ECO:0007669"/>
    <property type="project" value="UniProtKB-KW"/>
</dbReference>
<dbReference type="GO" id="GO:0003677">
    <property type="term" value="F:DNA binding"/>
    <property type="evidence" value="ECO:0007669"/>
    <property type="project" value="InterPro"/>
</dbReference>
<keyword evidence="2" id="KW-0812">Transmembrane</keyword>
<accession>A0A1L3J6C6</accession>
<dbReference type="Gene3D" id="1.10.10.10">
    <property type="entry name" value="Winged helix-like DNA-binding domain superfamily/Winged helix DNA-binding domain"/>
    <property type="match status" value="1"/>
</dbReference>
<gene>
    <name evidence="4" type="ORF">LPB144_09735</name>
</gene>
<dbReference type="AlphaFoldDB" id="A0A1L3J6C6"/>
<dbReference type="Proteomes" id="UP000182510">
    <property type="component" value="Chromosome"/>
</dbReference>
<dbReference type="InterPro" id="IPR011123">
    <property type="entry name" value="Y_Y_Y"/>
</dbReference>
<protein>
    <submittedName>
        <fullName evidence="4">Histidine kinase</fullName>
    </submittedName>
</protein>
<evidence type="ECO:0000259" key="3">
    <source>
        <dbReference type="SMART" id="SM00421"/>
    </source>
</evidence>
<evidence type="ECO:0000313" key="4">
    <source>
        <dbReference type="EMBL" id="APG60666.1"/>
    </source>
</evidence>
<dbReference type="Gene3D" id="2.60.40.10">
    <property type="entry name" value="Immunoglobulins"/>
    <property type="match status" value="1"/>
</dbReference>
<dbReference type="InterPro" id="IPR015943">
    <property type="entry name" value="WD40/YVTN_repeat-like_dom_sf"/>
</dbReference>
<dbReference type="RefSeq" id="WP_072553356.1">
    <property type="nucleotide sequence ID" value="NZ_CP018153.1"/>
</dbReference>
<feature type="domain" description="HTH luxR-type" evidence="3">
    <location>
        <begin position="872"/>
        <end position="929"/>
    </location>
</feature>
<reference evidence="4 5" key="1">
    <citation type="submission" date="2016-11" db="EMBL/GenBank/DDBJ databases">
        <title>Gramella sp. LPB0144 isolated from marine environment.</title>
        <authorList>
            <person name="Kim E."/>
            <person name="Yi H."/>
        </authorList>
    </citation>
    <scope>NUCLEOTIDE SEQUENCE [LARGE SCALE GENOMIC DNA]</scope>
    <source>
        <strain evidence="4 5">LPB0144</strain>
    </source>
</reference>
<dbReference type="InterPro" id="IPR013783">
    <property type="entry name" value="Ig-like_fold"/>
</dbReference>
<dbReference type="SUPFAM" id="SSF63829">
    <property type="entry name" value="Calcium-dependent phosphotriesterase"/>
    <property type="match status" value="1"/>
</dbReference>
<dbReference type="STRING" id="1913577.LPB144_09735"/>
<keyword evidence="2" id="KW-0472">Membrane</keyword>
<dbReference type="InterPro" id="IPR016032">
    <property type="entry name" value="Sig_transdc_resp-reg_C-effctor"/>
</dbReference>
<dbReference type="InterPro" id="IPR000792">
    <property type="entry name" value="Tscrpt_reg_LuxR_C"/>
</dbReference>
<dbReference type="Gene3D" id="2.130.10.10">
    <property type="entry name" value="YVTN repeat-like/Quinoprotein amine dehydrogenase"/>
    <property type="match status" value="2"/>
</dbReference>